<dbReference type="EC" id="3.1.21.-" evidence="5"/>
<protein>
    <submittedName>
        <fullName evidence="5">Restriction endonuclease subunit S</fullName>
        <ecNumber evidence="5">3.1.21.-</ecNumber>
    </submittedName>
</protein>
<dbReference type="EMBL" id="CP096649">
    <property type="protein sequence ID" value="UQK59016.1"/>
    <property type="molecule type" value="Genomic_DNA"/>
</dbReference>
<evidence type="ECO:0000313" key="5">
    <source>
        <dbReference type="EMBL" id="UQK59016.1"/>
    </source>
</evidence>
<dbReference type="RefSeq" id="WP_249242537.1">
    <property type="nucleotide sequence ID" value="NZ_CP096649.1"/>
</dbReference>
<dbReference type="InterPro" id="IPR000055">
    <property type="entry name" value="Restrct_endonuc_typeI_TRD"/>
</dbReference>
<keyword evidence="5" id="KW-0378">Hydrolase</keyword>
<dbReference type="GO" id="GO:0009307">
    <property type="term" value="P:DNA restriction-modification system"/>
    <property type="evidence" value="ECO:0007669"/>
    <property type="project" value="UniProtKB-KW"/>
</dbReference>
<dbReference type="SUPFAM" id="SSF116734">
    <property type="entry name" value="DNA methylase specificity domain"/>
    <property type="match status" value="1"/>
</dbReference>
<comment type="similarity">
    <text evidence="1">Belongs to the type-I restriction system S methylase family.</text>
</comment>
<dbReference type="GO" id="GO:0016787">
    <property type="term" value="F:hydrolase activity"/>
    <property type="evidence" value="ECO:0007669"/>
    <property type="project" value="UniProtKB-KW"/>
</dbReference>
<accession>A0A9E7DJE4</accession>
<dbReference type="GO" id="GO:0003677">
    <property type="term" value="F:DNA binding"/>
    <property type="evidence" value="ECO:0007669"/>
    <property type="project" value="UniProtKB-KW"/>
</dbReference>
<dbReference type="Proteomes" id="UP000831151">
    <property type="component" value="Chromosome"/>
</dbReference>
<proteinExistence type="inferred from homology"/>
<dbReference type="Pfam" id="PF01420">
    <property type="entry name" value="Methylase_S"/>
    <property type="match status" value="1"/>
</dbReference>
<evidence type="ECO:0000313" key="6">
    <source>
        <dbReference type="Proteomes" id="UP000831151"/>
    </source>
</evidence>
<keyword evidence="6" id="KW-1185">Reference proteome</keyword>
<evidence type="ECO:0000256" key="2">
    <source>
        <dbReference type="ARBA" id="ARBA00022747"/>
    </source>
</evidence>
<evidence type="ECO:0000256" key="3">
    <source>
        <dbReference type="ARBA" id="ARBA00023125"/>
    </source>
</evidence>
<reference evidence="5" key="1">
    <citation type="submission" date="2022-04" db="EMBL/GenBank/DDBJ databases">
        <title>Complete genome sequences of Ezakiella coagulans and Fenollaria massiliensis.</title>
        <authorList>
            <person name="France M.T."/>
            <person name="Clifford J."/>
            <person name="Narina S."/>
            <person name="Rutt L."/>
            <person name="Ravel J."/>
        </authorList>
    </citation>
    <scope>NUCLEOTIDE SEQUENCE</scope>
    <source>
        <strain evidence="5">C0061C2</strain>
    </source>
</reference>
<dbReference type="InterPro" id="IPR044946">
    <property type="entry name" value="Restrct_endonuc_typeI_TRD_sf"/>
</dbReference>
<feature type="domain" description="Type I restriction modification DNA specificity" evidence="4">
    <location>
        <begin position="14"/>
        <end position="145"/>
    </location>
</feature>
<dbReference type="AlphaFoldDB" id="A0A9E7DJE4"/>
<dbReference type="REBASE" id="622391">
    <property type="entry name" value="S2.Fma61C2ORF7185P"/>
</dbReference>
<evidence type="ECO:0000259" key="4">
    <source>
        <dbReference type="Pfam" id="PF01420"/>
    </source>
</evidence>
<keyword evidence="5" id="KW-0540">Nuclease</keyword>
<keyword evidence="5" id="KW-0255">Endonuclease</keyword>
<organism evidence="5 6">
    <name type="scientific">Fenollaria massiliensis</name>
    <dbReference type="NCBI Taxonomy" id="938288"/>
    <lineage>
        <taxon>Bacteria</taxon>
        <taxon>Bacillati</taxon>
        <taxon>Bacillota</taxon>
        <taxon>Clostridia</taxon>
        <taxon>Eubacteriales</taxon>
        <taxon>Fenollaria</taxon>
    </lineage>
</organism>
<dbReference type="KEGG" id="fms:M1R53_07175"/>
<keyword evidence="2" id="KW-0680">Restriction system</keyword>
<dbReference type="Gene3D" id="3.90.220.20">
    <property type="entry name" value="DNA methylase specificity domains"/>
    <property type="match status" value="1"/>
</dbReference>
<dbReference type="GO" id="GO:0004519">
    <property type="term" value="F:endonuclease activity"/>
    <property type="evidence" value="ECO:0007669"/>
    <property type="project" value="UniProtKB-KW"/>
</dbReference>
<name>A0A9E7DJE4_9FIRM</name>
<gene>
    <name evidence="5" type="ORF">M1R53_07175</name>
</gene>
<evidence type="ECO:0000256" key="1">
    <source>
        <dbReference type="ARBA" id="ARBA00010923"/>
    </source>
</evidence>
<keyword evidence="3" id="KW-0238">DNA-binding</keyword>
<sequence length="186" mass="21777">MIKKRLIYIYIYIRVRELFDIQRGKAIYTKTYCKNHKGEYPVFSADNNKPLAFRDDYDYDGKYLTSSVNGLAGILTIIDGKFSATADRVIFIPKLEDINLHYVKNILEPILRNKIKGRMGLMGKNEFTKLNPRMIENELIPIPFNSYGEPFLEKQFMISNKFNTVENIKKKIYDGLNELLDTEILF</sequence>